<dbReference type="HAMAP" id="MF_02104">
    <property type="entry name" value="LutC"/>
    <property type="match status" value="1"/>
</dbReference>
<dbReference type="PANTHER" id="PTHR43682">
    <property type="entry name" value="LACTATE UTILIZATION PROTEIN C"/>
    <property type="match status" value="1"/>
</dbReference>
<dbReference type="Proteomes" id="UP000182762">
    <property type="component" value="Unassembled WGS sequence"/>
</dbReference>
<dbReference type="InterPro" id="IPR003741">
    <property type="entry name" value="LUD_dom"/>
</dbReference>
<dbReference type="EMBL" id="FOXX01000003">
    <property type="protein sequence ID" value="SFQ51154.1"/>
    <property type="molecule type" value="Genomic_DNA"/>
</dbReference>
<evidence type="ECO:0000256" key="1">
    <source>
        <dbReference type="HAMAP-Rule" id="MF_02104"/>
    </source>
</evidence>
<keyword evidence="4" id="KW-1185">Reference proteome</keyword>
<evidence type="ECO:0000313" key="4">
    <source>
        <dbReference type="Proteomes" id="UP000182762"/>
    </source>
</evidence>
<evidence type="ECO:0000313" key="3">
    <source>
        <dbReference type="EMBL" id="SFQ51154.1"/>
    </source>
</evidence>
<protein>
    <recommendedName>
        <fullName evidence="1">Lactate utilization protein C</fullName>
    </recommendedName>
</protein>
<reference evidence="3 4" key="1">
    <citation type="submission" date="2016-10" db="EMBL/GenBank/DDBJ databases">
        <authorList>
            <person name="Varghese N."/>
            <person name="Submissions S."/>
        </authorList>
    </citation>
    <scope>NUCLEOTIDE SEQUENCE [LARGE SCALE GENOMIC DNA]</scope>
    <source>
        <strain evidence="3 4">DSM 13796</strain>
    </source>
</reference>
<evidence type="ECO:0000259" key="2">
    <source>
        <dbReference type="Pfam" id="PF02589"/>
    </source>
</evidence>
<dbReference type="InterPro" id="IPR037171">
    <property type="entry name" value="NagB/RpiA_transferase-like"/>
</dbReference>
<proteinExistence type="inferred from homology"/>
<organism evidence="3 4">
    <name type="scientific">Priestia endophytica DSM 13796</name>
    <dbReference type="NCBI Taxonomy" id="1121089"/>
    <lineage>
        <taxon>Bacteria</taxon>
        <taxon>Bacillati</taxon>
        <taxon>Bacillota</taxon>
        <taxon>Bacilli</taxon>
        <taxon>Bacillales</taxon>
        <taxon>Bacillaceae</taxon>
        <taxon>Priestia</taxon>
    </lineage>
</organism>
<dbReference type="SUPFAM" id="SSF100950">
    <property type="entry name" value="NagB/RpiA/CoA transferase-like"/>
    <property type="match status" value="1"/>
</dbReference>
<comment type="caution">
    <text evidence="3">The sequence shown here is derived from an EMBL/GenBank/DDBJ whole genome shotgun (WGS) entry which is preliminary data.</text>
</comment>
<comment type="function">
    <text evidence="1">Is involved in L-lactate degradation and allows cells to grow with lactate as the sole carbon source.</text>
</comment>
<gene>
    <name evidence="1" type="primary">lutC</name>
    <name evidence="3" type="ORF">SAMN02745910_01813</name>
</gene>
<dbReference type="InterPro" id="IPR024185">
    <property type="entry name" value="FTHF_cligase-like_sf"/>
</dbReference>
<dbReference type="Gene3D" id="3.40.50.10420">
    <property type="entry name" value="NagB/RpiA/CoA transferase-like"/>
    <property type="match status" value="1"/>
</dbReference>
<dbReference type="RefSeq" id="WP_061804997.1">
    <property type="nucleotide sequence ID" value="NZ_FOXX01000003.1"/>
</dbReference>
<dbReference type="PANTHER" id="PTHR43682:SF1">
    <property type="entry name" value="LACTATE UTILIZATION PROTEIN C"/>
    <property type="match status" value="1"/>
</dbReference>
<accession>A0A1I5Z3V2</accession>
<feature type="domain" description="LUD" evidence="2">
    <location>
        <begin position="52"/>
        <end position="237"/>
    </location>
</feature>
<comment type="similarity">
    <text evidence="1">Belongs to the LutC/YkgG family.</text>
</comment>
<dbReference type="Pfam" id="PF02589">
    <property type="entry name" value="LUD_dom"/>
    <property type="match status" value="1"/>
</dbReference>
<dbReference type="InterPro" id="IPR022823">
    <property type="entry name" value="LutC"/>
</dbReference>
<name>A0A1I5Z3V2_9BACI</name>
<dbReference type="GeneID" id="93710502"/>
<sequence length="237" mass="26408">MKGTSQNQEVFLNHIAEQLGRERRKSGVTRPDWKNNVNWEVMKGATEKELIATFTEHCSKIHTVVLETTKANLSETLKQIVSEHGGGPVMTADDSRFEEYGLTNLLEEQWPKEEIEVSVWDSTKGREENHALAEKANFGIVFSDYALAESGTIVVKTHIGQGRALHFLPTIYVAIIPRETIVPRITQAVHDLNQQVEKGEDIASCINFISGPSNSADIEMNLVVGVHGPLKAFYLIV</sequence>